<proteinExistence type="predicted"/>
<name>A0ABU9AVB6_9BACT</name>
<accession>A0ABU9AVB6</accession>
<organism evidence="3 4">
    <name type="scientific">Luteolibacter soli</name>
    <dbReference type="NCBI Taxonomy" id="3135280"/>
    <lineage>
        <taxon>Bacteria</taxon>
        <taxon>Pseudomonadati</taxon>
        <taxon>Verrucomicrobiota</taxon>
        <taxon>Verrucomicrobiia</taxon>
        <taxon>Verrucomicrobiales</taxon>
        <taxon>Verrucomicrobiaceae</taxon>
        <taxon>Luteolibacter</taxon>
    </lineage>
</organism>
<evidence type="ECO:0000313" key="3">
    <source>
        <dbReference type="EMBL" id="MEK7951700.1"/>
    </source>
</evidence>
<comment type="caution">
    <text evidence="3">The sequence shown here is derived from an EMBL/GenBank/DDBJ whole genome shotgun (WGS) entry which is preliminary data.</text>
</comment>
<feature type="transmembrane region" description="Helical" evidence="2">
    <location>
        <begin position="36"/>
        <end position="56"/>
    </location>
</feature>
<keyword evidence="2" id="KW-0472">Membrane</keyword>
<sequence length="58" mass="6479">MKKHLSSKAEFHPSMPMRTPDPYANRRSQQFASSNFAWWMAGLIATGILAAVVLAARM</sequence>
<dbReference type="EMBL" id="JBBUKT010000005">
    <property type="protein sequence ID" value="MEK7951700.1"/>
    <property type="molecule type" value="Genomic_DNA"/>
</dbReference>
<keyword evidence="2" id="KW-1133">Transmembrane helix</keyword>
<dbReference type="RefSeq" id="WP_341405371.1">
    <property type="nucleotide sequence ID" value="NZ_JBBUKT010000005.1"/>
</dbReference>
<evidence type="ECO:0000256" key="1">
    <source>
        <dbReference type="SAM" id="MobiDB-lite"/>
    </source>
</evidence>
<keyword evidence="2" id="KW-0812">Transmembrane</keyword>
<dbReference type="Proteomes" id="UP001371305">
    <property type="component" value="Unassembled WGS sequence"/>
</dbReference>
<reference evidence="3 4" key="1">
    <citation type="submission" date="2024-04" db="EMBL/GenBank/DDBJ databases">
        <title>Luteolibacter sp. isolated from soil.</title>
        <authorList>
            <person name="An J."/>
        </authorList>
    </citation>
    <scope>NUCLEOTIDE SEQUENCE [LARGE SCALE GENOMIC DNA]</scope>
    <source>
        <strain evidence="3 4">Y139</strain>
    </source>
</reference>
<feature type="region of interest" description="Disordered" evidence="1">
    <location>
        <begin position="1"/>
        <end position="24"/>
    </location>
</feature>
<protein>
    <submittedName>
        <fullName evidence="3">Uncharacterized protein</fullName>
    </submittedName>
</protein>
<gene>
    <name evidence="3" type="ORF">WKV53_14375</name>
</gene>
<evidence type="ECO:0000256" key="2">
    <source>
        <dbReference type="SAM" id="Phobius"/>
    </source>
</evidence>
<evidence type="ECO:0000313" key="4">
    <source>
        <dbReference type="Proteomes" id="UP001371305"/>
    </source>
</evidence>
<keyword evidence="4" id="KW-1185">Reference proteome</keyword>